<dbReference type="Proteomes" id="UP001139450">
    <property type="component" value="Unassembled WGS sequence"/>
</dbReference>
<dbReference type="SUPFAM" id="SSF48230">
    <property type="entry name" value="Chondroitin AC/alginate lyase"/>
    <property type="match status" value="1"/>
</dbReference>
<proteinExistence type="predicted"/>
<dbReference type="GO" id="GO:0042597">
    <property type="term" value="C:periplasmic space"/>
    <property type="evidence" value="ECO:0007669"/>
    <property type="project" value="InterPro"/>
</dbReference>
<dbReference type="InterPro" id="IPR008929">
    <property type="entry name" value="Chondroitin_lyas"/>
</dbReference>
<accession>A0A9X2B9B9</accession>
<dbReference type="Pfam" id="PF05426">
    <property type="entry name" value="Alginate_lyase"/>
    <property type="match status" value="1"/>
</dbReference>
<keyword evidence="6" id="KW-1185">Reference proteome</keyword>
<dbReference type="GO" id="GO:0016829">
    <property type="term" value="F:lyase activity"/>
    <property type="evidence" value="ECO:0007669"/>
    <property type="project" value="UniProtKB-KW"/>
</dbReference>
<keyword evidence="1 3" id="KW-0732">Signal</keyword>
<dbReference type="EMBL" id="JALJEJ010000005">
    <property type="protein sequence ID" value="MCJ8210449.1"/>
    <property type="molecule type" value="Genomic_DNA"/>
</dbReference>
<comment type="caution">
    <text evidence="5">The sequence shown here is derived from an EMBL/GenBank/DDBJ whole genome shotgun (WGS) entry which is preliminary data.</text>
</comment>
<dbReference type="Gene3D" id="1.50.10.100">
    <property type="entry name" value="Chondroitin AC/alginate lyase"/>
    <property type="match status" value="1"/>
</dbReference>
<evidence type="ECO:0000256" key="3">
    <source>
        <dbReference type="SAM" id="SignalP"/>
    </source>
</evidence>
<evidence type="ECO:0000313" key="6">
    <source>
        <dbReference type="Proteomes" id="UP001139450"/>
    </source>
</evidence>
<sequence length="369" mass="40879">MMKLTYLRNLIAACLALITIAAKAQYVSLSAAEISTLKKAIATDPKVQKQFAPIKSAAERALNETPNPIQKVTSQGLLEGNPAKTASLKAVQDGPKIYALALNYRLYGDKAYLAKAEDFLLAWAKLNMATGDPIDETKLEDFFTGYDLIRDRVNKSSKTAIDAWMKTIADAEVNSVSAKPGRSTAKNNWNSHRIKVITLAAYAIHDGQYRDTIQKELEKQIAQNLYPDGSGFDFAERDALHYHVYTLEPLLKAMTVIMRAEGKNYYDYTSPTGASVHKSVDFLVPFVTGERTHGEFVNSKVKFDRDRAANGEKGYVAGSLFEPRNGIVALAAAAYFDPSVMKAIYRAGGNDYYDWQLVINQVRKPIAKQ</sequence>
<evidence type="ECO:0000259" key="4">
    <source>
        <dbReference type="Pfam" id="PF05426"/>
    </source>
</evidence>
<evidence type="ECO:0000256" key="2">
    <source>
        <dbReference type="ARBA" id="ARBA00023239"/>
    </source>
</evidence>
<reference evidence="5" key="1">
    <citation type="submission" date="2022-04" db="EMBL/GenBank/DDBJ databases">
        <title>Mucilaginibacter sp. RS28 isolated from freshwater.</title>
        <authorList>
            <person name="Ko S.-R."/>
        </authorList>
    </citation>
    <scope>NUCLEOTIDE SEQUENCE</scope>
    <source>
        <strain evidence="5">RS28</strain>
    </source>
</reference>
<keyword evidence="2 5" id="KW-0456">Lyase</keyword>
<protein>
    <submittedName>
        <fullName evidence="5">Alginate lyase family protein</fullName>
    </submittedName>
</protein>
<feature type="domain" description="Alginate lyase" evidence="4">
    <location>
        <begin position="45"/>
        <end position="292"/>
    </location>
</feature>
<name>A0A9X2B9B9_9SPHI</name>
<organism evidence="5 6">
    <name type="scientific">Mucilaginibacter straminoryzae</name>
    <dbReference type="NCBI Taxonomy" id="2932774"/>
    <lineage>
        <taxon>Bacteria</taxon>
        <taxon>Pseudomonadati</taxon>
        <taxon>Bacteroidota</taxon>
        <taxon>Sphingobacteriia</taxon>
        <taxon>Sphingobacteriales</taxon>
        <taxon>Sphingobacteriaceae</taxon>
        <taxon>Mucilaginibacter</taxon>
    </lineage>
</organism>
<gene>
    <name evidence="5" type="ORF">MUY27_12095</name>
</gene>
<feature type="signal peptide" evidence="3">
    <location>
        <begin position="1"/>
        <end position="24"/>
    </location>
</feature>
<evidence type="ECO:0000256" key="1">
    <source>
        <dbReference type="ARBA" id="ARBA00022729"/>
    </source>
</evidence>
<feature type="chain" id="PRO_5040768552" evidence="3">
    <location>
        <begin position="25"/>
        <end position="369"/>
    </location>
</feature>
<evidence type="ECO:0000313" key="5">
    <source>
        <dbReference type="EMBL" id="MCJ8210449.1"/>
    </source>
</evidence>
<dbReference type="AlphaFoldDB" id="A0A9X2B9B9"/>
<dbReference type="RefSeq" id="WP_245130290.1">
    <property type="nucleotide sequence ID" value="NZ_JALJEJ010000005.1"/>
</dbReference>
<dbReference type="InterPro" id="IPR008397">
    <property type="entry name" value="Alginate_lyase_dom"/>
</dbReference>